<dbReference type="Proteomes" id="UP001497623">
    <property type="component" value="Unassembled WGS sequence"/>
</dbReference>
<keyword evidence="2" id="KW-0812">Transmembrane</keyword>
<feature type="compositionally biased region" description="Polar residues" evidence="1">
    <location>
        <begin position="209"/>
        <end position="218"/>
    </location>
</feature>
<evidence type="ECO:0000256" key="2">
    <source>
        <dbReference type="SAM" id="Phobius"/>
    </source>
</evidence>
<proteinExistence type="predicted"/>
<feature type="region of interest" description="Disordered" evidence="1">
    <location>
        <begin position="265"/>
        <end position="292"/>
    </location>
</feature>
<feature type="non-terminal residue" evidence="3">
    <location>
        <position position="1"/>
    </location>
</feature>
<organism evidence="3 4">
    <name type="scientific">Meganyctiphanes norvegica</name>
    <name type="common">Northern krill</name>
    <name type="synonym">Thysanopoda norvegica</name>
    <dbReference type="NCBI Taxonomy" id="48144"/>
    <lineage>
        <taxon>Eukaryota</taxon>
        <taxon>Metazoa</taxon>
        <taxon>Ecdysozoa</taxon>
        <taxon>Arthropoda</taxon>
        <taxon>Crustacea</taxon>
        <taxon>Multicrustacea</taxon>
        <taxon>Malacostraca</taxon>
        <taxon>Eumalacostraca</taxon>
        <taxon>Eucarida</taxon>
        <taxon>Euphausiacea</taxon>
        <taxon>Euphausiidae</taxon>
        <taxon>Meganyctiphanes</taxon>
    </lineage>
</organism>
<evidence type="ECO:0000256" key="1">
    <source>
        <dbReference type="SAM" id="MobiDB-lite"/>
    </source>
</evidence>
<feature type="transmembrane region" description="Helical" evidence="2">
    <location>
        <begin position="23"/>
        <end position="46"/>
    </location>
</feature>
<feature type="non-terminal residue" evidence="3">
    <location>
        <position position="337"/>
    </location>
</feature>
<gene>
    <name evidence="3" type="ORF">MNOR_LOCUS21872</name>
</gene>
<reference evidence="3 4" key="1">
    <citation type="submission" date="2024-05" db="EMBL/GenBank/DDBJ databases">
        <authorList>
            <person name="Wallberg A."/>
        </authorList>
    </citation>
    <scope>NUCLEOTIDE SEQUENCE [LARGE SCALE GENOMIC DNA]</scope>
</reference>
<evidence type="ECO:0000313" key="3">
    <source>
        <dbReference type="EMBL" id="CAL4119905.1"/>
    </source>
</evidence>
<name>A0AAV2R821_MEGNR</name>
<feature type="compositionally biased region" description="Basic and acidic residues" evidence="1">
    <location>
        <begin position="199"/>
        <end position="208"/>
    </location>
</feature>
<evidence type="ECO:0000313" key="4">
    <source>
        <dbReference type="Proteomes" id="UP001497623"/>
    </source>
</evidence>
<protein>
    <submittedName>
        <fullName evidence="3">Uncharacterized protein</fullName>
    </submittedName>
</protein>
<keyword evidence="2" id="KW-0472">Membrane</keyword>
<sequence length="337" mass="38463">EMIQEVFMDDVNNPARGWLDVHVITGVISAVFMTIALIICVSVAFYKRKYTRNKQREAPCLTVETENTRNSELTHARMYSPTSRKKSRASLGSIKTLSDAKDSYEICPYATCSGAGTIEDSLIYGLSLHDEPSSRDLMDHPPLLDHDEPTYGEYKRHFSHYKKIGDMTRRNSTYKCKDDILSQVHDGSHYNQTENPLYQEHKPQKKTIESATSQETGCQRSPRTTSRSQSNISSPSIVHGIHPQSAFTSTKDLAECDRELISFNQAHNAQSRQNSKSAFSSKGLHQKLDSDVGKKEITHQIYNKHIGKPHRRMQSDPETEKLYMQLYGFQQKQKRDK</sequence>
<comment type="caution">
    <text evidence="3">The sequence shown here is derived from an EMBL/GenBank/DDBJ whole genome shotgun (WGS) entry which is preliminary data.</text>
</comment>
<dbReference type="EMBL" id="CAXKWB010017909">
    <property type="protein sequence ID" value="CAL4119905.1"/>
    <property type="molecule type" value="Genomic_DNA"/>
</dbReference>
<dbReference type="AlphaFoldDB" id="A0AAV2R821"/>
<keyword evidence="2" id="KW-1133">Transmembrane helix</keyword>
<feature type="compositionally biased region" description="Low complexity" evidence="1">
    <location>
        <begin position="219"/>
        <end position="236"/>
    </location>
</feature>
<feature type="region of interest" description="Disordered" evidence="1">
    <location>
        <begin position="186"/>
        <end position="242"/>
    </location>
</feature>
<keyword evidence="4" id="KW-1185">Reference proteome</keyword>
<accession>A0AAV2R821</accession>
<feature type="compositionally biased region" description="Polar residues" evidence="1">
    <location>
        <begin position="265"/>
        <end position="280"/>
    </location>
</feature>